<evidence type="ECO:0000256" key="3">
    <source>
        <dbReference type="ARBA" id="ARBA00047806"/>
    </source>
</evidence>
<dbReference type="PANTHER" id="PTHR43774">
    <property type="entry name" value="PEPTIDE METHIONINE SULFOXIDE REDUCTASE"/>
    <property type="match status" value="1"/>
</dbReference>
<proteinExistence type="predicted"/>
<dbReference type="EC" id="1.8.4.11" evidence="1"/>
<protein>
    <recommendedName>
        <fullName evidence="1">peptide-methionine (S)-S-oxide reductase</fullName>
        <ecNumber evidence="1">1.8.4.11</ecNumber>
    </recommendedName>
</protein>
<dbReference type="Proteomes" id="UP000281985">
    <property type="component" value="Unassembled WGS sequence"/>
</dbReference>
<reference evidence="6 7" key="1">
    <citation type="submission" date="2018-10" db="EMBL/GenBank/DDBJ databases">
        <title>Dokdonia luteus sp. nov., isolated from sea water.</title>
        <authorList>
            <person name="Zhou L.Y."/>
            <person name="Du Z.J."/>
        </authorList>
    </citation>
    <scope>NUCLEOTIDE SEQUENCE [LARGE SCALE GENOMIC DNA]</scope>
    <source>
        <strain evidence="6 7">SH27</strain>
    </source>
</reference>
<keyword evidence="7" id="KW-1185">Reference proteome</keyword>
<dbReference type="EMBL" id="REFV01000006">
    <property type="protein sequence ID" value="RMB59435.1"/>
    <property type="molecule type" value="Genomic_DNA"/>
</dbReference>
<dbReference type="PANTHER" id="PTHR43774:SF1">
    <property type="entry name" value="PEPTIDE METHIONINE SULFOXIDE REDUCTASE MSRA 2"/>
    <property type="match status" value="1"/>
</dbReference>
<dbReference type="RefSeq" id="WP_121917073.1">
    <property type="nucleotide sequence ID" value="NZ_REFV01000006.1"/>
</dbReference>
<dbReference type="SUPFAM" id="SSF55068">
    <property type="entry name" value="Peptide methionine sulfoxide reductase"/>
    <property type="match status" value="1"/>
</dbReference>
<evidence type="ECO:0000313" key="6">
    <source>
        <dbReference type="EMBL" id="RMB59435.1"/>
    </source>
</evidence>
<comment type="catalytic activity">
    <reaction evidence="4">
        <text>[thioredoxin]-disulfide + L-methionine + H2O = L-methionine (S)-S-oxide + [thioredoxin]-dithiol</text>
        <dbReference type="Rhea" id="RHEA:19993"/>
        <dbReference type="Rhea" id="RHEA-COMP:10698"/>
        <dbReference type="Rhea" id="RHEA-COMP:10700"/>
        <dbReference type="ChEBI" id="CHEBI:15377"/>
        <dbReference type="ChEBI" id="CHEBI:29950"/>
        <dbReference type="ChEBI" id="CHEBI:50058"/>
        <dbReference type="ChEBI" id="CHEBI:57844"/>
        <dbReference type="ChEBI" id="CHEBI:58772"/>
        <dbReference type="EC" id="1.8.4.11"/>
    </reaction>
</comment>
<dbReference type="InterPro" id="IPR002569">
    <property type="entry name" value="Met_Sox_Rdtase_MsrA_dom"/>
</dbReference>
<accession>A0A3M0G3P4</accession>
<dbReference type="Gene3D" id="3.30.1060.10">
    <property type="entry name" value="Peptide methionine sulphoxide reductase MsrA"/>
    <property type="match status" value="1"/>
</dbReference>
<comment type="caution">
    <text evidence="6">The sequence shown here is derived from an EMBL/GenBank/DDBJ whole genome shotgun (WGS) entry which is preliminary data.</text>
</comment>
<name>A0A3M0G3P4_9FLAO</name>
<gene>
    <name evidence="6" type="ORF">EAX61_07555</name>
</gene>
<dbReference type="InterPro" id="IPR036509">
    <property type="entry name" value="Met_Sox_Rdtase_MsrA_sf"/>
</dbReference>
<keyword evidence="2" id="KW-0560">Oxidoreductase</keyword>
<dbReference type="AlphaFoldDB" id="A0A3M0G3P4"/>
<sequence>MSSNSKIAFGGGCHWCTEAVFQSIKGVFKVEQGYMASELPYDSLSEAVIIYYDREQISLKVLIEIHLYTHESTSNHSMRDNYRSAVYYFNEEDFAFAKAYISKFQQDFNRPLITQVLPFKIFKASRESIRDYYKKNPEKPFCKRYIAPKLKLILEKFQNHYNPSFAS</sequence>
<evidence type="ECO:0000256" key="4">
    <source>
        <dbReference type="ARBA" id="ARBA00048782"/>
    </source>
</evidence>
<comment type="catalytic activity">
    <reaction evidence="3">
        <text>L-methionyl-[protein] + [thioredoxin]-disulfide + H2O = L-methionyl-(S)-S-oxide-[protein] + [thioredoxin]-dithiol</text>
        <dbReference type="Rhea" id="RHEA:14217"/>
        <dbReference type="Rhea" id="RHEA-COMP:10698"/>
        <dbReference type="Rhea" id="RHEA-COMP:10700"/>
        <dbReference type="Rhea" id="RHEA-COMP:12313"/>
        <dbReference type="Rhea" id="RHEA-COMP:12315"/>
        <dbReference type="ChEBI" id="CHEBI:15377"/>
        <dbReference type="ChEBI" id="CHEBI:16044"/>
        <dbReference type="ChEBI" id="CHEBI:29950"/>
        <dbReference type="ChEBI" id="CHEBI:44120"/>
        <dbReference type="ChEBI" id="CHEBI:50058"/>
        <dbReference type="EC" id="1.8.4.11"/>
    </reaction>
</comment>
<evidence type="ECO:0000313" key="7">
    <source>
        <dbReference type="Proteomes" id="UP000281985"/>
    </source>
</evidence>
<evidence type="ECO:0000256" key="1">
    <source>
        <dbReference type="ARBA" id="ARBA00012502"/>
    </source>
</evidence>
<dbReference type="OrthoDB" id="4174719at2"/>
<feature type="domain" description="Peptide methionine sulphoxide reductase MsrA" evidence="5">
    <location>
        <begin position="6"/>
        <end position="142"/>
    </location>
</feature>
<dbReference type="Pfam" id="PF01625">
    <property type="entry name" value="PMSR"/>
    <property type="match status" value="1"/>
</dbReference>
<evidence type="ECO:0000256" key="2">
    <source>
        <dbReference type="ARBA" id="ARBA00023002"/>
    </source>
</evidence>
<evidence type="ECO:0000259" key="5">
    <source>
        <dbReference type="Pfam" id="PF01625"/>
    </source>
</evidence>
<organism evidence="6 7">
    <name type="scientific">Dokdonia sinensis</name>
    <dbReference type="NCBI Taxonomy" id="2479847"/>
    <lineage>
        <taxon>Bacteria</taxon>
        <taxon>Pseudomonadati</taxon>
        <taxon>Bacteroidota</taxon>
        <taxon>Flavobacteriia</taxon>
        <taxon>Flavobacteriales</taxon>
        <taxon>Flavobacteriaceae</taxon>
        <taxon>Dokdonia</taxon>
    </lineage>
</organism>
<dbReference type="GO" id="GO:0008113">
    <property type="term" value="F:peptide-methionine (S)-S-oxide reductase activity"/>
    <property type="evidence" value="ECO:0007669"/>
    <property type="project" value="UniProtKB-EC"/>
</dbReference>